<evidence type="ECO:0000313" key="2">
    <source>
        <dbReference type="Proteomes" id="UP000435648"/>
    </source>
</evidence>
<dbReference type="RefSeq" id="WP_158193756.1">
    <property type="nucleotide sequence ID" value="NZ_CP046908.1"/>
</dbReference>
<gene>
    <name evidence="1" type="ORF">GH266_09835</name>
</gene>
<organism evidence="1 2">
    <name type="scientific">Stappia indica</name>
    <dbReference type="NCBI Taxonomy" id="538381"/>
    <lineage>
        <taxon>Bacteria</taxon>
        <taxon>Pseudomonadati</taxon>
        <taxon>Pseudomonadota</taxon>
        <taxon>Alphaproteobacteria</taxon>
        <taxon>Hyphomicrobiales</taxon>
        <taxon>Stappiaceae</taxon>
        <taxon>Stappia</taxon>
    </lineage>
</organism>
<reference evidence="1 2" key="1">
    <citation type="submission" date="2019-12" db="EMBL/GenBank/DDBJ databases">
        <title>The genome of Stappia indica PHM037.</title>
        <authorList>
            <person name="Kacar D."/>
            <person name="Galan B."/>
            <person name="Canedo L."/>
            <person name="Rodriguez P."/>
            <person name="de la Calle F."/>
            <person name="Garcia J.L."/>
        </authorList>
    </citation>
    <scope>NUCLEOTIDE SEQUENCE [LARGE SCALE GENOMIC DNA]</scope>
    <source>
        <strain evidence="1 2">PHM037</strain>
    </source>
</reference>
<name>A0A857C8F7_9HYPH</name>
<protein>
    <recommendedName>
        <fullName evidence="3">Transposase</fullName>
    </recommendedName>
</protein>
<proteinExistence type="predicted"/>
<evidence type="ECO:0008006" key="3">
    <source>
        <dbReference type="Google" id="ProtNLM"/>
    </source>
</evidence>
<sequence>MNWFEIIDETQNIRDALLVTDNTNAYQGRRMKGRMPRRCFIAGLPGRLSPPRRKPKGTG</sequence>
<dbReference type="AlphaFoldDB" id="A0A857C8F7"/>
<dbReference type="KEGG" id="siw:GH266_09835"/>
<dbReference type="EMBL" id="CP046908">
    <property type="protein sequence ID" value="QGZ34792.1"/>
    <property type="molecule type" value="Genomic_DNA"/>
</dbReference>
<evidence type="ECO:0000313" key="1">
    <source>
        <dbReference type="EMBL" id="QGZ34792.1"/>
    </source>
</evidence>
<dbReference type="Proteomes" id="UP000435648">
    <property type="component" value="Chromosome"/>
</dbReference>
<accession>A0A857C8F7</accession>